<reference evidence="1" key="1">
    <citation type="journal article" date="2018" name="Genome Biol.">
        <title>SKESA: strategic k-mer extension for scrupulous assemblies.</title>
        <authorList>
            <person name="Souvorov A."/>
            <person name="Agarwala R."/>
            <person name="Lipman D.J."/>
        </authorList>
    </citation>
    <scope>NUCLEOTIDE SEQUENCE</scope>
    <source>
        <strain evidence="1">15-5608</strain>
    </source>
</reference>
<dbReference type="GO" id="GO:0016740">
    <property type="term" value="F:transferase activity"/>
    <property type="evidence" value="ECO:0007669"/>
    <property type="project" value="UniProtKB-KW"/>
</dbReference>
<keyword evidence="1" id="KW-0808">Transferase</keyword>
<dbReference type="AlphaFoldDB" id="A0A727QAJ6"/>
<name>A0A727QAJ6_SALER</name>
<proteinExistence type="predicted"/>
<accession>A0A727QAJ6</accession>
<sequence length="41" mass="4615">MSDIKSYISNQKNIIQHDDFFGRGLDIALCFDHGFIMPAGV</sequence>
<feature type="non-terminal residue" evidence="1">
    <location>
        <position position="41"/>
    </location>
</feature>
<protein>
    <submittedName>
        <fullName evidence="1">Glycosyltransferase family 8 protein</fullName>
    </submittedName>
</protein>
<reference evidence="1" key="2">
    <citation type="submission" date="2018-07" db="EMBL/GenBank/DDBJ databases">
        <authorList>
            <consortium name="NCBI Pathogen Detection Project"/>
        </authorList>
    </citation>
    <scope>NUCLEOTIDE SEQUENCE</scope>
    <source>
        <strain evidence="1">15-5608</strain>
    </source>
</reference>
<evidence type="ECO:0000313" key="1">
    <source>
        <dbReference type="EMBL" id="HAE2223390.1"/>
    </source>
</evidence>
<gene>
    <name evidence="1" type="ORF">G3233_003309</name>
</gene>
<organism evidence="1">
    <name type="scientific">Salmonella enterica</name>
    <name type="common">Salmonella choleraesuis</name>
    <dbReference type="NCBI Taxonomy" id="28901"/>
    <lineage>
        <taxon>Bacteria</taxon>
        <taxon>Pseudomonadati</taxon>
        <taxon>Pseudomonadota</taxon>
        <taxon>Gammaproteobacteria</taxon>
        <taxon>Enterobacterales</taxon>
        <taxon>Enterobacteriaceae</taxon>
        <taxon>Salmonella</taxon>
    </lineage>
</organism>
<dbReference type="EMBL" id="DAARFP010000045">
    <property type="protein sequence ID" value="HAE2223390.1"/>
    <property type="molecule type" value="Genomic_DNA"/>
</dbReference>
<comment type="caution">
    <text evidence="1">The sequence shown here is derived from an EMBL/GenBank/DDBJ whole genome shotgun (WGS) entry which is preliminary data.</text>
</comment>